<organism evidence="1 2">
    <name type="scientific">Trifolium medium</name>
    <dbReference type="NCBI Taxonomy" id="97028"/>
    <lineage>
        <taxon>Eukaryota</taxon>
        <taxon>Viridiplantae</taxon>
        <taxon>Streptophyta</taxon>
        <taxon>Embryophyta</taxon>
        <taxon>Tracheophyta</taxon>
        <taxon>Spermatophyta</taxon>
        <taxon>Magnoliopsida</taxon>
        <taxon>eudicotyledons</taxon>
        <taxon>Gunneridae</taxon>
        <taxon>Pentapetalae</taxon>
        <taxon>rosids</taxon>
        <taxon>fabids</taxon>
        <taxon>Fabales</taxon>
        <taxon>Fabaceae</taxon>
        <taxon>Papilionoideae</taxon>
        <taxon>50 kb inversion clade</taxon>
        <taxon>NPAAA clade</taxon>
        <taxon>Hologalegina</taxon>
        <taxon>IRL clade</taxon>
        <taxon>Trifolieae</taxon>
        <taxon>Trifolium</taxon>
    </lineage>
</organism>
<dbReference type="PANTHER" id="PTHR10133">
    <property type="entry name" value="DNA POLYMERASE I"/>
    <property type="match status" value="1"/>
</dbReference>
<dbReference type="Gene3D" id="3.30.420.10">
    <property type="entry name" value="Ribonuclease H-like superfamily/Ribonuclease H"/>
    <property type="match status" value="1"/>
</dbReference>
<keyword evidence="2" id="KW-1185">Reference proteome</keyword>
<dbReference type="GO" id="GO:0003887">
    <property type="term" value="F:DNA-directed DNA polymerase activity"/>
    <property type="evidence" value="ECO:0007669"/>
    <property type="project" value="InterPro"/>
</dbReference>
<dbReference type="EMBL" id="LXQA010038912">
    <property type="protein sequence ID" value="MCH98936.1"/>
    <property type="molecule type" value="Genomic_DNA"/>
</dbReference>
<evidence type="ECO:0000313" key="2">
    <source>
        <dbReference type="Proteomes" id="UP000265520"/>
    </source>
</evidence>
<name>A0A392NGE2_9FABA</name>
<dbReference type="AlphaFoldDB" id="A0A392NGE2"/>
<protein>
    <submittedName>
        <fullName evidence="1">DNA polymerase theta-like</fullName>
    </submittedName>
</protein>
<accession>A0A392NGE2</accession>
<dbReference type="GO" id="GO:0006261">
    <property type="term" value="P:DNA-templated DNA replication"/>
    <property type="evidence" value="ECO:0007669"/>
    <property type="project" value="InterPro"/>
</dbReference>
<dbReference type="InterPro" id="IPR043502">
    <property type="entry name" value="DNA/RNA_pol_sf"/>
</dbReference>
<comment type="caution">
    <text evidence="1">The sequence shown here is derived from an EMBL/GenBank/DDBJ whole genome shotgun (WGS) entry which is preliminary data.</text>
</comment>
<sequence>MRKAAHNGCCRRVAQTRALCSVLWKLLVSEKLVEVLMEIEIPLVNVLADMELWGVGVDLERCIQARKLLVKRLKQ</sequence>
<dbReference type="Proteomes" id="UP000265520">
    <property type="component" value="Unassembled WGS sequence"/>
</dbReference>
<dbReference type="SUPFAM" id="SSF56672">
    <property type="entry name" value="DNA/RNA polymerases"/>
    <property type="match status" value="1"/>
</dbReference>
<proteinExistence type="predicted"/>
<dbReference type="PANTHER" id="PTHR10133:SF62">
    <property type="entry name" value="DNA POLYMERASE THETA"/>
    <property type="match status" value="1"/>
</dbReference>
<evidence type="ECO:0000313" key="1">
    <source>
        <dbReference type="EMBL" id="MCH98936.1"/>
    </source>
</evidence>
<feature type="non-terminal residue" evidence="1">
    <location>
        <position position="75"/>
    </location>
</feature>
<reference evidence="1 2" key="1">
    <citation type="journal article" date="2018" name="Front. Plant Sci.">
        <title>Red Clover (Trifolium pratense) and Zigzag Clover (T. medium) - A Picture of Genomic Similarities and Differences.</title>
        <authorList>
            <person name="Dluhosova J."/>
            <person name="Istvanek J."/>
            <person name="Nedelnik J."/>
            <person name="Repkova J."/>
        </authorList>
    </citation>
    <scope>NUCLEOTIDE SEQUENCE [LARGE SCALE GENOMIC DNA]</scope>
    <source>
        <strain evidence="2">cv. 10/8</strain>
        <tissue evidence="1">Leaf</tissue>
    </source>
</reference>
<dbReference type="GO" id="GO:0003676">
    <property type="term" value="F:nucleic acid binding"/>
    <property type="evidence" value="ECO:0007669"/>
    <property type="project" value="InterPro"/>
</dbReference>
<dbReference type="GO" id="GO:0006302">
    <property type="term" value="P:double-strand break repair"/>
    <property type="evidence" value="ECO:0007669"/>
    <property type="project" value="TreeGrafter"/>
</dbReference>
<dbReference type="InterPro" id="IPR002298">
    <property type="entry name" value="DNA_polymerase_A"/>
</dbReference>
<dbReference type="InterPro" id="IPR036397">
    <property type="entry name" value="RNaseH_sf"/>
</dbReference>